<evidence type="ECO:0000256" key="1">
    <source>
        <dbReference type="ARBA" id="ARBA00008136"/>
    </source>
</evidence>
<keyword evidence="10" id="KW-1185">Reference proteome</keyword>
<evidence type="ECO:0000256" key="4">
    <source>
        <dbReference type="ARBA" id="ARBA00022801"/>
    </source>
</evidence>
<evidence type="ECO:0000256" key="2">
    <source>
        <dbReference type="ARBA" id="ARBA00022670"/>
    </source>
</evidence>
<evidence type="ECO:0000313" key="10">
    <source>
        <dbReference type="Proteomes" id="UP000617634"/>
    </source>
</evidence>
<evidence type="ECO:0000256" key="5">
    <source>
        <dbReference type="ARBA" id="ARBA00023124"/>
    </source>
</evidence>
<dbReference type="EMBL" id="JADZGI010000002">
    <property type="protein sequence ID" value="MBH0114299.1"/>
    <property type="molecule type" value="Genomic_DNA"/>
</dbReference>
<name>A0A931HF90_9SPHN</name>
<evidence type="ECO:0000256" key="6">
    <source>
        <dbReference type="ARBA" id="ARBA00023125"/>
    </source>
</evidence>
<gene>
    <name evidence="9" type="ORF">I5E68_15240</name>
</gene>
<comment type="caution">
    <text evidence="9">The sequence shown here is derived from an EMBL/GenBank/DDBJ whole genome shotgun (WGS) entry which is preliminary data.</text>
</comment>
<dbReference type="Pfam" id="PF02586">
    <property type="entry name" value="SRAP"/>
    <property type="match status" value="1"/>
</dbReference>
<dbReference type="GO" id="GO:0006508">
    <property type="term" value="P:proteolysis"/>
    <property type="evidence" value="ECO:0007669"/>
    <property type="project" value="UniProtKB-KW"/>
</dbReference>
<dbReference type="GO" id="GO:0003697">
    <property type="term" value="F:single-stranded DNA binding"/>
    <property type="evidence" value="ECO:0007669"/>
    <property type="project" value="InterPro"/>
</dbReference>
<evidence type="ECO:0000313" key="9">
    <source>
        <dbReference type="EMBL" id="MBH0114299.1"/>
    </source>
</evidence>
<dbReference type="InterPro" id="IPR003738">
    <property type="entry name" value="SRAP"/>
</dbReference>
<dbReference type="GO" id="GO:0016829">
    <property type="term" value="F:lyase activity"/>
    <property type="evidence" value="ECO:0007669"/>
    <property type="project" value="UniProtKB-KW"/>
</dbReference>
<evidence type="ECO:0000256" key="7">
    <source>
        <dbReference type="ARBA" id="ARBA00023239"/>
    </source>
</evidence>
<dbReference type="GO" id="GO:0008233">
    <property type="term" value="F:peptidase activity"/>
    <property type="evidence" value="ECO:0007669"/>
    <property type="project" value="UniProtKB-KW"/>
</dbReference>
<sequence>MLYRLDAPAPAVARAFATNSRDDPWSGGHVAPGGFAPVITAGREQVAGARPQTRQPRRMVPRLWGVPPPPSVHDAPTYGIASVRNLESPFWIGNLRNSEFRCLVPATSFMEWGRVSPTDGKRRQCWFACTDQPVFAMAGVWKDSEVPSFALVTCPANAELRAQGRETMPVILPGDAASHDLWLRGGWDRASALVQPYSSSLMRMVER</sequence>
<organism evidence="9 10">
    <name type="scientific">Novosphingobium aureum</name>
    <dbReference type="NCBI Taxonomy" id="2792964"/>
    <lineage>
        <taxon>Bacteria</taxon>
        <taxon>Pseudomonadati</taxon>
        <taxon>Pseudomonadota</taxon>
        <taxon>Alphaproteobacteria</taxon>
        <taxon>Sphingomonadales</taxon>
        <taxon>Sphingomonadaceae</taxon>
        <taxon>Novosphingobium</taxon>
    </lineage>
</organism>
<dbReference type="InterPro" id="IPR036590">
    <property type="entry name" value="SRAP-like"/>
</dbReference>
<comment type="similarity">
    <text evidence="1 8">Belongs to the SOS response-associated peptidase family.</text>
</comment>
<keyword evidence="6" id="KW-0238">DNA-binding</keyword>
<keyword evidence="3" id="KW-0227">DNA damage</keyword>
<keyword evidence="4 8" id="KW-0378">Hydrolase</keyword>
<keyword evidence="5" id="KW-0190">Covalent protein-DNA linkage</keyword>
<reference evidence="9" key="1">
    <citation type="submission" date="2020-11" db="EMBL/GenBank/DDBJ databases">
        <title>Novosphingobium aureum sp. nov., a marine bacterium isolated from sediment of a salt flat.</title>
        <authorList>
            <person name="Yoo Y."/>
            <person name="Kim J.-J."/>
        </authorList>
    </citation>
    <scope>NUCLEOTIDE SEQUENCE</scope>
    <source>
        <strain evidence="9">YJ-S2-02</strain>
    </source>
</reference>
<dbReference type="PANTHER" id="PTHR13604">
    <property type="entry name" value="DC12-RELATED"/>
    <property type="match status" value="1"/>
</dbReference>
<dbReference type="SUPFAM" id="SSF143081">
    <property type="entry name" value="BB1717-like"/>
    <property type="match status" value="1"/>
</dbReference>
<dbReference type="AlphaFoldDB" id="A0A931HF90"/>
<evidence type="ECO:0000256" key="3">
    <source>
        <dbReference type="ARBA" id="ARBA00022763"/>
    </source>
</evidence>
<dbReference type="PANTHER" id="PTHR13604:SF0">
    <property type="entry name" value="ABASIC SITE PROCESSING PROTEIN HMCES"/>
    <property type="match status" value="1"/>
</dbReference>
<proteinExistence type="inferred from homology"/>
<keyword evidence="2 8" id="KW-0645">Protease</keyword>
<keyword evidence="7" id="KW-0456">Lyase</keyword>
<evidence type="ECO:0000256" key="8">
    <source>
        <dbReference type="RuleBase" id="RU364100"/>
    </source>
</evidence>
<dbReference type="Gene3D" id="3.90.1680.10">
    <property type="entry name" value="SOS response associated peptidase-like"/>
    <property type="match status" value="1"/>
</dbReference>
<protein>
    <recommendedName>
        <fullName evidence="8">Abasic site processing protein</fullName>
        <ecNumber evidence="8">3.4.-.-</ecNumber>
    </recommendedName>
</protein>
<accession>A0A931HF90</accession>
<dbReference type="Proteomes" id="UP000617634">
    <property type="component" value="Unassembled WGS sequence"/>
</dbReference>
<dbReference type="EC" id="3.4.-.-" evidence="8"/>
<dbReference type="GO" id="GO:0106300">
    <property type="term" value="P:protein-DNA covalent cross-linking repair"/>
    <property type="evidence" value="ECO:0007669"/>
    <property type="project" value="InterPro"/>
</dbReference>